<dbReference type="GO" id="GO:0005886">
    <property type="term" value="C:plasma membrane"/>
    <property type="evidence" value="ECO:0007669"/>
    <property type="project" value="TreeGrafter"/>
</dbReference>
<dbReference type="CDD" id="cd05167">
    <property type="entry name" value="PI4Kc_III_alpha"/>
    <property type="match status" value="1"/>
</dbReference>
<evidence type="ECO:0000256" key="2">
    <source>
        <dbReference type="ARBA" id="ARBA00012169"/>
    </source>
</evidence>
<evidence type="ECO:0000256" key="1">
    <source>
        <dbReference type="ARBA" id="ARBA00006209"/>
    </source>
</evidence>
<dbReference type="Gene3D" id="3.30.1010.10">
    <property type="entry name" value="Phosphatidylinositol 3-kinase Catalytic Subunit, Chain A, domain 4"/>
    <property type="match status" value="1"/>
</dbReference>
<dbReference type="Proteomes" id="UP001186944">
    <property type="component" value="Unassembled WGS sequence"/>
</dbReference>
<dbReference type="InterPro" id="IPR016024">
    <property type="entry name" value="ARM-type_fold"/>
</dbReference>
<organism evidence="8 9">
    <name type="scientific">Pinctada imbricata</name>
    <name type="common">Atlantic pearl-oyster</name>
    <name type="synonym">Pinctada martensii</name>
    <dbReference type="NCBI Taxonomy" id="66713"/>
    <lineage>
        <taxon>Eukaryota</taxon>
        <taxon>Metazoa</taxon>
        <taxon>Spiralia</taxon>
        <taxon>Lophotrochozoa</taxon>
        <taxon>Mollusca</taxon>
        <taxon>Bivalvia</taxon>
        <taxon>Autobranchia</taxon>
        <taxon>Pteriomorphia</taxon>
        <taxon>Pterioida</taxon>
        <taxon>Pterioidea</taxon>
        <taxon>Pteriidae</taxon>
        <taxon>Pinctada</taxon>
    </lineage>
</organism>
<name>A0AA89BUS4_PINIB</name>
<dbReference type="InterPro" id="IPR045495">
    <property type="entry name" value="PI4K_N"/>
</dbReference>
<dbReference type="SUPFAM" id="SSF56112">
    <property type="entry name" value="Protein kinase-like (PK-like)"/>
    <property type="match status" value="1"/>
</dbReference>
<evidence type="ECO:0000259" key="7">
    <source>
        <dbReference type="PROSITE" id="PS51545"/>
    </source>
</evidence>
<feature type="domain" description="PIK helical" evidence="7">
    <location>
        <begin position="1516"/>
        <end position="1704"/>
    </location>
</feature>
<evidence type="ECO:0000259" key="6">
    <source>
        <dbReference type="PROSITE" id="PS50290"/>
    </source>
</evidence>
<protein>
    <recommendedName>
        <fullName evidence="2">1-phosphatidylinositol 4-kinase</fullName>
        <ecNumber evidence="2">2.7.1.67</ecNumber>
    </recommendedName>
</protein>
<dbReference type="GO" id="GO:0048015">
    <property type="term" value="P:phosphatidylinositol-mediated signaling"/>
    <property type="evidence" value="ECO:0007669"/>
    <property type="project" value="TreeGrafter"/>
</dbReference>
<dbReference type="PROSITE" id="PS51545">
    <property type="entry name" value="PIK_HELICAL"/>
    <property type="match status" value="1"/>
</dbReference>
<dbReference type="FunFam" id="1.10.1070.11:FF:000005">
    <property type="entry name" value="Phosphatidylinositol 4-kinase, catalytic, alpha"/>
    <property type="match status" value="1"/>
</dbReference>
<comment type="caution">
    <text evidence="8">The sequence shown here is derived from an EMBL/GenBank/DDBJ whole genome shotgun (WGS) entry which is preliminary data.</text>
</comment>
<dbReference type="Pfam" id="PF00454">
    <property type="entry name" value="PI3_PI4_kinase"/>
    <property type="match status" value="1"/>
</dbReference>
<dbReference type="FunFam" id="3.30.1010.10:FF:000009">
    <property type="entry name" value="Phosphatidylinositol 4-kinase, catalytic, alpha"/>
    <property type="match status" value="1"/>
</dbReference>
<dbReference type="PROSITE" id="PS00915">
    <property type="entry name" value="PI3_4_KINASE_1"/>
    <property type="match status" value="1"/>
</dbReference>
<evidence type="ECO:0000256" key="5">
    <source>
        <dbReference type="SAM" id="MobiDB-lite"/>
    </source>
</evidence>
<dbReference type="SMART" id="SM00145">
    <property type="entry name" value="PI3Ka"/>
    <property type="match status" value="1"/>
</dbReference>
<dbReference type="Pfam" id="PF00613">
    <property type="entry name" value="PI3Ka"/>
    <property type="match status" value="1"/>
</dbReference>
<evidence type="ECO:0000313" key="8">
    <source>
        <dbReference type="EMBL" id="KAK3083088.1"/>
    </source>
</evidence>
<dbReference type="InterPro" id="IPR015433">
    <property type="entry name" value="PI3/4_kinase"/>
</dbReference>
<dbReference type="Gene3D" id="1.25.40.70">
    <property type="entry name" value="Phosphatidylinositol 3-kinase, accessory domain (PIK)"/>
    <property type="match status" value="1"/>
</dbReference>
<dbReference type="InterPro" id="IPR018936">
    <property type="entry name" value="PI3/4_kinase_CS"/>
</dbReference>
<evidence type="ECO:0000256" key="4">
    <source>
        <dbReference type="ARBA" id="ARBA00022777"/>
    </source>
</evidence>
<dbReference type="InterPro" id="IPR011009">
    <property type="entry name" value="Kinase-like_dom_sf"/>
</dbReference>
<dbReference type="InterPro" id="IPR001263">
    <property type="entry name" value="PI3K_accessory_dom"/>
</dbReference>
<gene>
    <name evidence="8" type="ORF">FSP39_013642</name>
</gene>
<dbReference type="InterPro" id="IPR042236">
    <property type="entry name" value="PI3K_accessory_sf"/>
</dbReference>
<keyword evidence="3" id="KW-0808">Transferase</keyword>
<accession>A0AA89BUS4</accession>
<dbReference type="InterPro" id="IPR036940">
    <property type="entry name" value="PI3/4_kinase_cat_sf"/>
</dbReference>
<evidence type="ECO:0000256" key="3">
    <source>
        <dbReference type="ARBA" id="ARBA00022679"/>
    </source>
</evidence>
<dbReference type="PANTHER" id="PTHR10048:SF15">
    <property type="entry name" value="PHOSPHATIDYLINOSITOL 4-KINASE ALPHA"/>
    <property type="match status" value="1"/>
</dbReference>
<dbReference type="SUPFAM" id="SSF48371">
    <property type="entry name" value="ARM repeat"/>
    <property type="match status" value="1"/>
</dbReference>
<dbReference type="PROSITE" id="PS50290">
    <property type="entry name" value="PI3_4_KINASE_3"/>
    <property type="match status" value="1"/>
</dbReference>
<comment type="similarity">
    <text evidence="1">Belongs to the PI3/PI4-kinase family. Type III PI4K subfamily.</text>
</comment>
<proteinExistence type="inferred from homology"/>
<dbReference type="PROSITE" id="PS00916">
    <property type="entry name" value="PI3_4_KINASE_2"/>
    <property type="match status" value="1"/>
</dbReference>
<evidence type="ECO:0000313" key="9">
    <source>
        <dbReference type="Proteomes" id="UP001186944"/>
    </source>
</evidence>
<keyword evidence="4" id="KW-0418">Kinase</keyword>
<dbReference type="GO" id="GO:0004430">
    <property type="term" value="F:1-phosphatidylinositol 4-kinase activity"/>
    <property type="evidence" value="ECO:0007669"/>
    <property type="project" value="UniProtKB-EC"/>
</dbReference>
<dbReference type="SMART" id="SM00146">
    <property type="entry name" value="PI3Kc"/>
    <property type="match status" value="1"/>
</dbReference>
<reference evidence="8" key="1">
    <citation type="submission" date="2019-08" db="EMBL/GenBank/DDBJ databases">
        <title>The improved chromosome-level genome for the pearl oyster Pinctada fucata martensii using PacBio sequencing and Hi-C.</title>
        <authorList>
            <person name="Zheng Z."/>
        </authorList>
    </citation>
    <scope>NUCLEOTIDE SEQUENCE</scope>
    <source>
        <strain evidence="8">ZZ-2019</strain>
        <tissue evidence="8">Adductor muscle</tissue>
    </source>
</reference>
<dbReference type="EMBL" id="VSWD01000014">
    <property type="protein sequence ID" value="KAK3083088.1"/>
    <property type="molecule type" value="Genomic_DNA"/>
</dbReference>
<dbReference type="EC" id="2.7.1.67" evidence="2"/>
<dbReference type="Gene3D" id="1.10.1070.11">
    <property type="entry name" value="Phosphatidylinositol 3-/4-kinase, catalytic domain"/>
    <property type="match status" value="1"/>
</dbReference>
<dbReference type="GO" id="GO:0046854">
    <property type="term" value="P:phosphatidylinositol phosphate biosynthetic process"/>
    <property type="evidence" value="ECO:0007669"/>
    <property type="project" value="InterPro"/>
</dbReference>
<dbReference type="GO" id="GO:0005737">
    <property type="term" value="C:cytoplasm"/>
    <property type="evidence" value="ECO:0007669"/>
    <property type="project" value="TreeGrafter"/>
</dbReference>
<dbReference type="PANTHER" id="PTHR10048">
    <property type="entry name" value="PHOSPHATIDYLINOSITOL KINASE"/>
    <property type="match status" value="1"/>
</dbReference>
<dbReference type="Pfam" id="PF19274">
    <property type="entry name" value="PI4K_N"/>
    <property type="match status" value="2"/>
</dbReference>
<keyword evidence="9" id="KW-1185">Reference proteome</keyword>
<feature type="domain" description="PI3K/PI4K catalytic" evidence="6">
    <location>
        <begin position="1775"/>
        <end position="2065"/>
    </location>
</feature>
<feature type="region of interest" description="Disordered" evidence="5">
    <location>
        <begin position="242"/>
        <end position="262"/>
    </location>
</feature>
<sequence length="2086" mass="234936">MTDGTIFAKTLRQFARSSASLRPTPEDKIVRLLSLCPKETRSGFQLNRRAQDAVIALGIYFLESGLQYQERILPYLLSLLQNLANAQWVGGQRAGEKDCLPRTECFSFCINTILSDVACKEENCRDQILTTQLDVLEVLTSLCEGSKDVQADKLSSVIVPLILGMSRALGRSSNDHQPLISRLFPSESLVKKASAVTVEKENDRSVTGFRAILPRTMSSQLLNLDATTPTSPSGVPVFDFPTHRGRERSPSPMSHSLPEKPGQTNDLDPAVHYFCKIGSNFTATKPWGLEIIPETNHLKFSSNLLQRLLSLTKRILSKKVITRVNDQVKEMSTTENGKNHSWFPYKSYGESLMFVMVTTLRDVLEQETDLPTSFMQDVHEFVKNLYIQGQSELEKRPRHHRDNVDKKIDFNPYELTVLGCAACVDLLFWAVRDESEAESLCIRLTEKISTNTERKLLLSHAPLLLVALEALGKLAVKFPLLASTMCSSLREFLVSPSPILSKLNKYATSDSQSSIKITITDTGGSGRRSGRKRPLNKLLTALENIRDCAIINVCRALKSCLTVDPECVQAFMASISNRLYRAEMSDRVDGKSAEARWNQLKLVMKFIRPSSANLPIKDIERQMNHNTNCFSHLISHNTILTLGHIAVALKDTPKTVESVLQIFQQRFCSPPSSIDSLIVDQLGCMIMAGCSSIYNEVMTMFMQISIESSSPYTHGEKDEKVRGYRQVSQSVINALANIASNIQGEAEQHELLVRLLELFVNMGLAAKRASEKSSTLKASSTAGNLGVLIPVITLLIHRLPVIKDAKPRLQKLFRDFWQYCVVFGFAVEDSVIWPHEWFQGVCEIATKSPLLISGEHLRSDLLYTVALRNDTVGPAELNDLRTNISSLLENPPDVYSLIMKLSFAQCTYLLSVYKLETLRLQHSMEKSALHGLFQYLEDTAIFKDKAGMWQCVAAVADKAFMGFLAAREEQSRTEERDRELEHHAQFLLVKFNHIHKRIRRVADRYLADLVDRFPHLLWSGAMLKTMLDILQLLSSALEMDPNQDAPEFQVPDTPFYLRVQDNLSDRETTVKDFASRCQQILQESIKWAPSTTKSHLIEYLLEKDNTSTGLVQHSGLSLATESVLSYAGFNKSSKPLGVSGMKLVCSESQLSQILGDNLEAVLSKGDNLDIEDLVQAMFRVCAFLVSINAINKPLLHALCWAPVRHFAVRSMEAGVACWEWLLAARPDLSLEFLCEMSAAWQNTVDRRLGIFAEDVRKPDPLAKAEGEILSTDPPFSKPHHIWTQFLAERVEIARYSSEDQVSILCSLLHRSLSISVGKIPPPMSRHPQALGPRLRLLCMGLSLLQGDFLINTISKSVLRERVYAAALDFFSGPVIYPSQRGPDLREDINTMIKFWKMMHADKKYITANTVPFGGPESRNAMPDNFSMSQSGGLPSSLMQDKWMNLSLNDNMSSYSKRSANARKGQAQSTSYIKEYMKKRSLILILMASTIDTFITWHNPLEMEEKRIKDEDKIAIYRNQVFTERQMKEHARTAWDISPVLAVYLPSRLSGYESISKEISLLVSLSPGVVSHIPEAIHYLVSPQSVEEDAHELSHILTWCLVSPVVALSYFSRQFPPHPLTAQYAVKALSRHPPEALLFYIPQLVQAVRYDTMGYVTDFIIWAAKKSQLLAHQFLWNMHTNTYTDEDGTIKDDEIGDKLEELMSKIKDNLSGPAQAFYEREFGFFGKITAISGAIKPFPKGPERKRACLQELRKIELQTGCYLPSNPEAIVTDIDKTSGIPLQSAAKAPYLAKFRVQPCSIHDLENLGMGEAGNIKSGMGPETWQAAIFKVGDDVRQDMLALQVISLFKNIFEQAGLELYLVPYRVVATAPGCGVIECVPDCKSRDEIGKQTDIDLYDYFIRTFGDEDTHQFQTARRNFIISMAAYSIVTFLLQLKDRHNGNLMIDKDGHIIHIDFGFMFESSPGGNLGWEPDFKLTDEMVKIMGGAMEDPHFSWFMELCIQGYLAVRPYREAIVSLVSLMLDTKLPCFRGQTIKQLRTRFQPETTERKAATFMLKTVKECYLNWRARSYDVIQNVQQNIPYSGNLI</sequence>
<dbReference type="FunFam" id="1.25.40.70:FF:000011">
    <property type="entry name" value="Phosphatidylinositol 4-kinase alpha"/>
    <property type="match status" value="1"/>
</dbReference>
<dbReference type="InterPro" id="IPR000403">
    <property type="entry name" value="PI3/4_kinase_cat_dom"/>
</dbReference>